<gene>
    <name evidence="1" type="ORF">BOKJ2_LOCUS2730</name>
</gene>
<dbReference type="AlphaFoldDB" id="A0A811K163"/>
<name>A0A811K163_9BILA</name>
<keyword evidence="2" id="KW-1185">Reference proteome</keyword>
<evidence type="ECO:0000313" key="2">
    <source>
        <dbReference type="Proteomes" id="UP000614601"/>
    </source>
</evidence>
<organism evidence="1 2">
    <name type="scientific">Bursaphelenchus okinawaensis</name>
    <dbReference type="NCBI Taxonomy" id="465554"/>
    <lineage>
        <taxon>Eukaryota</taxon>
        <taxon>Metazoa</taxon>
        <taxon>Ecdysozoa</taxon>
        <taxon>Nematoda</taxon>
        <taxon>Chromadorea</taxon>
        <taxon>Rhabditida</taxon>
        <taxon>Tylenchina</taxon>
        <taxon>Tylenchomorpha</taxon>
        <taxon>Aphelenchoidea</taxon>
        <taxon>Aphelenchoididae</taxon>
        <taxon>Bursaphelenchus</taxon>
    </lineage>
</organism>
<proteinExistence type="predicted"/>
<dbReference type="PANTHER" id="PTHR21174">
    <property type="match status" value="1"/>
</dbReference>
<evidence type="ECO:0000313" key="1">
    <source>
        <dbReference type="EMBL" id="CAD5209524.1"/>
    </source>
</evidence>
<dbReference type="EMBL" id="CAJFCW020000002">
    <property type="protein sequence ID" value="CAG9089533.1"/>
    <property type="molecule type" value="Genomic_DNA"/>
</dbReference>
<dbReference type="Proteomes" id="UP000783686">
    <property type="component" value="Unassembled WGS sequence"/>
</dbReference>
<dbReference type="InterPro" id="IPR009218">
    <property type="entry name" value="HD_phosphohydro"/>
</dbReference>
<dbReference type="PANTHER" id="PTHR21174:SF0">
    <property type="entry name" value="HD PHOSPHOHYDROLASE FAMILY PROTEIN-RELATED"/>
    <property type="match status" value="1"/>
</dbReference>
<accession>A0A811K163</accession>
<comment type="caution">
    <text evidence="1">The sequence shown here is derived from an EMBL/GenBank/DDBJ whole genome shotgun (WGS) entry which is preliminary data.</text>
</comment>
<dbReference type="OrthoDB" id="330671at2759"/>
<dbReference type="EMBL" id="CAJFDH010000002">
    <property type="protein sequence ID" value="CAD5209524.1"/>
    <property type="molecule type" value="Genomic_DNA"/>
</dbReference>
<protein>
    <submittedName>
        <fullName evidence="1">Uncharacterized protein</fullName>
    </submittedName>
</protein>
<reference evidence="1" key="1">
    <citation type="submission" date="2020-09" db="EMBL/GenBank/DDBJ databases">
        <authorList>
            <person name="Kikuchi T."/>
        </authorList>
    </citation>
    <scope>NUCLEOTIDE SEQUENCE</scope>
    <source>
        <strain evidence="1">SH1</strain>
    </source>
</reference>
<sequence length="226" mass="26578">MTTDPAYLEKCRKDLTKRWSDLTSFVSDAIREKWLAMIDERYAPRPFHGLAHLEHMMQLFDEHKDSLKDRYAVAFAIFFKHLEYDPLNAEEAERNEERLREFAAETTFDQANYVSRLLLESANNCTDAHLTPDKYGDDDLHFLIDFDTAWMGVDEGEYTKFREAARSEVGNLNDKDYIERRLKVLQLFLQIPNIFATKVMRDKYESQARKNIKSEIEFLNSLAKSA</sequence>
<dbReference type="Proteomes" id="UP000614601">
    <property type="component" value="Unassembled WGS sequence"/>
</dbReference>